<dbReference type="EMBL" id="AWGJ01000005">
    <property type="protein sequence ID" value="ODN79302.1"/>
    <property type="molecule type" value="Genomic_DNA"/>
</dbReference>
<dbReference type="Pfam" id="PF24842">
    <property type="entry name" value="UFD1_N2"/>
    <property type="match status" value="1"/>
</dbReference>
<evidence type="ECO:0000259" key="4">
    <source>
        <dbReference type="Pfam" id="PF03152"/>
    </source>
</evidence>
<dbReference type="AlphaFoldDB" id="A0A1E3HSL0"/>
<dbReference type="Proteomes" id="UP000094065">
    <property type="component" value="Unassembled WGS sequence"/>
</dbReference>
<organism evidence="6 7">
    <name type="scientific">Cryptococcus amylolentus CBS 6039</name>
    <dbReference type="NCBI Taxonomy" id="1295533"/>
    <lineage>
        <taxon>Eukaryota</taxon>
        <taxon>Fungi</taxon>
        <taxon>Dikarya</taxon>
        <taxon>Basidiomycota</taxon>
        <taxon>Agaricomycotina</taxon>
        <taxon>Tremellomycetes</taxon>
        <taxon>Tremellales</taxon>
        <taxon>Cryptococcaceae</taxon>
        <taxon>Cryptococcus</taxon>
    </lineage>
</organism>
<name>A0A1E3HSL0_9TREE</name>
<feature type="region of interest" description="Disordered" evidence="3">
    <location>
        <begin position="1"/>
        <end position="22"/>
    </location>
</feature>
<keyword evidence="7" id="KW-1185">Reference proteome</keyword>
<dbReference type="GO" id="GO:0031593">
    <property type="term" value="F:polyubiquitin modification-dependent protein binding"/>
    <property type="evidence" value="ECO:0007669"/>
    <property type="project" value="TreeGrafter"/>
</dbReference>
<reference evidence="6 7" key="1">
    <citation type="submission" date="2016-06" db="EMBL/GenBank/DDBJ databases">
        <title>Evolution of pathogenesis and genome organization in the Tremellales.</title>
        <authorList>
            <person name="Cuomo C."/>
            <person name="Litvintseva A."/>
            <person name="Heitman J."/>
            <person name="Chen Y."/>
            <person name="Sun S."/>
            <person name="Springer D."/>
            <person name="Dromer F."/>
            <person name="Young S."/>
            <person name="Zeng Q."/>
            <person name="Chapman S."/>
            <person name="Gujja S."/>
            <person name="Saif S."/>
            <person name="Birren B."/>
        </authorList>
    </citation>
    <scope>NUCLEOTIDE SEQUENCE [LARGE SCALE GENOMIC DNA]</scope>
    <source>
        <strain evidence="6 7">CBS 6039</strain>
    </source>
</reference>
<gene>
    <name evidence="6" type="ORF">L202_03314</name>
</gene>
<dbReference type="GO" id="GO:0036503">
    <property type="term" value="P:ERAD pathway"/>
    <property type="evidence" value="ECO:0007669"/>
    <property type="project" value="TreeGrafter"/>
</dbReference>
<dbReference type="InterPro" id="IPR055418">
    <property type="entry name" value="UFD1_N2"/>
</dbReference>
<proteinExistence type="inferred from homology"/>
<comment type="similarity">
    <text evidence="1">Belongs to the UFD1 family.</text>
</comment>
<keyword evidence="2" id="KW-0833">Ubl conjugation pathway</keyword>
<dbReference type="GeneID" id="30154623"/>
<accession>A0A1E3HSL0</accession>
<comment type="caution">
    <text evidence="6">The sequence shown here is derived from an EMBL/GenBank/DDBJ whole genome shotgun (WGS) entry which is preliminary data.</text>
</comment>
<dbReference type="PANTHER" id="PTHR12555">
    <property type="entry name" value="UBIQUITIN FUSION DEGRADATON PROTEIN 1"/>
    <property type="match status" value="1"/>
</dbReference>
<dbReference type="PANTHER" id="PTHR12555:SF13">
    <property type="entry name" value="UBIQUITIN RECOGNITION FACTOR IN ER-ASSOCIATED DEGRADATION PROTEIN 1"/>
    <property type="match status" value="1"/>
</dbReference>
<feature type="compositionally biased region" description="Low complexity" evidence="3">
    <location>
        <begin position="348"/>
        <end position="372"/>
    </location>
</feature>
<evidence type="ECO:0000256" key="3">
    <source>
        <dbReference type="SAM" id="MobiDB-lite"/>
    </source>
</evidence>
<dbReference type="GO" id="GO:0034098">
    <property type="term" value="C:VCP-NPL4-UFD1 AAA ATPase complex"/>
    <property type="evidence" value="ECO:0007669"/>
    <property type="project" value="TreeGrafter"/>
</dbReference>
<feature type="region of interest" description="Disordered" evidence="3">
    <location>
        <begin position="259"/>
        <end position="304"/>
    </location>
</feature>
<feature type="compositionally biased region" description="Basic residues" evidence="3">
    <location>
        <begin position="410"/>
        <end position="426"/>
    </location>
</feature>
<dbReference type="Gene3D" id="3.10.330.10">
    <property type="match status" value="1"/>
</dbReference>
<feature type="compositionally biased region" description="Pro residues" evidence="3">
    <location>
        <begin position="373"/>
        <end position="389"/>
    </location>
</feature>
<dbReference type="InterPro" id="IPR004854">
    <property type="entry name" value="Ufd1-like"/>
</dbReference>
<dbReference type="InterPro" id="IPR042299">
    <property type="entry name" value="Ufd1-like_Nn"/>
</dbReference>
<feature type="compositionally biased region" description="Polar residues" evidence="3">
    <location>
        <begin position="259"/>
        <end position="294"/>
    </location>
</feature>
<feature type="domain" description="Ubiquitin fusion degradation protein UFD1 N-terminal subdomain 2" evidence="5">
    <location>
        <begin position="154"/>
        <end position="230"/>
    </location>
</feature>
<sequence length="487" mass="53793">MNHGYDSDEDYDDYAAPPQIPTHGGPGGIFQHLMAGLGGGMQGFGHAAPSAYDDYFKAYSVAMMNGRRERPELLYGGKIIMPPSALAKLSALDLPSPWTFQLRNPKSPTTHTTHAGVLEFIAEEGIVHLPAWMMQTLNLEEGDPIRLTGAILPKGKMVKIQAQSTMFLEVADPKAVLESALRSYSVLSPNDIIEITYNSLTFEFLIMEVTPAGPGISVIDTDLEVDFATPKGYVEPPRPEPKPVPTMAEKLNINLSETHSAGASRPGTSMSHRTGGSGGQTPLESFTGVGQSLSGKKVKGRGLARKIEEVDPSSKINRNEYVHSLYVWVDLTYEIAALRSSLPKRLQTPTESSPLPSPSLPANSSSASSTPLTTPPKRPKSPLPLPSPPNHSVGPATNSRVGKPLEIRERAKRRRRKKKRRRRSRTHGPSWVEETLSKRRRRLRRSRSSSRPGRKLLMRQCWMRMISCMKERKMRMKMQGLDGRGMM</sequence>
<evidence type="ECO:0000259" key="5">
    <source>
        <dbReference type="Pfam" id="PF24842"/>
    </source>
</evidence>
<protein>
    <recommendedName>
        <fullName evidence="8">UFD1-domain-containing protein</fullName>
    </recommendedName>
</protein>
<feature type="domain" description="Ubiquitin fusion degradation protein UFD1 N-terminal subdomain 1" evidence="4">
    <location>
        <begin position="52"/>
        <end position="152"/>
    </location>
</feature>
<evidence type="ECO:0008006" key="8">
    <source>
        <dbReference type="Google" id="ProtNLM"/>
    </source>
</evidence>
<dbReference type="GO" id="GO:0006511">
    <property type="term" value="P:ubiquitin-dependent protein catabolic process"/>
    <property type="evidence" value="ECO:0007669"/>
    <property type="project" value="InterPro"/>
</dbReference>
<dbReference type="STRING" id="1295533.A0A1E3HSL0"/>
<dbReference type="Pfam" id="PF03152">
    <property type="entry name" value="UFD1_N1"/>
    <property type="match status" value="1"/>
</dbReference>
<feature type="compositionally biased region" description="Basic residues" evidence="3">
    <location>
        <begin position="438"/>
        <end position="456"/>
    </location>
</feature>
<dbReference type="InterPro" id="IPR055417">
    <property type="entry name" value="UFD1_N1"/>
</dbReference>
<feature type="region of interest" description="Disordered" evidence="3">
    <location>
        <begin position="345"/>
        <end position="456"/>
    </location>
</feature>
<evidence type="ECO:0000256" key="2">
    <source>
        <dbReference type="ARBA" id="ARBA00022786"/>
    </source>
</evidence>
<dbReference type="RefSeq" id="XP_018994149.1">
    <property type="nucleotide sequence ID" value="XM_019137123.1"/>
</dbReference>
<dbReference type="OrthoDB" id="422728at2759"/>
<evidence type="ECO:0000313" key="6">
    <source>
        <dbReference type="EMBL" id="ODN79302.1"/>
    </source>
</evidence>
<evidence type="ECO:0000313" key="7">
    <source>
        <dbReference type="Proteomes" id="UP000094065"/>
    </source>
</evidence>
<evidence type="ECO:0000256" key="1">
    <source>
        <dbReference type="ARBA" id="ARBA00006043"/>
    </source>
</evidence>
<dbReference type="Gene3D" id="2.40.40.50">
    <property type="entry name" value="Ubiquitin fusion degradation protein UFD1, N-terminal domain"/>
    <property type="match status" value="1"/>
</dbReference>